<dbReference type="InterPro" id="IPR001623">
    <property type="entry name" value="DnaJ_domain"/>
</dbReference>
<dbReference type="EMBL" id="JAVDVX010000002">
    <property type="protein sequence ID" value="MDR7089182.1"/>
    <property type="molecule type" value="Genomic_DNA"/>
</dbReference>
<dbReference type="SMART" id="SM00271">
    <property type="entry name" value="DnaJ"/>
    <property type="match status" value="1"/>
</dbReference>
<evidence type="ECO:0000259" key="8">
    <source>
        <dbReference type="PROSITE" id="PS50076"/>
    </source>
</evidence>
<keyword evidence="5" id="KW-0143">Chaperone</keyword>
<feature type="domain" description="J" evidence="8">
    <location>
        <begin position="110"/>
        <end position="168"/>
    </location>
</feature>
<proteinExistence type="inferred from homology"/>
<dbReference type="PROSITE" id="PS50076">
    <property type="entry name" value="DNAJ_2"/>
    <property type="match status" value="1"/>
</dbReference>
<dbReference type="PANTHER" id="PTHR12763">
    <property type="match status" value="1"/>
</dbReference>
<keyword evidence="10" id="KW-1185">Reference proteome</keyword>
<dbReference type="Gene3D" id="1.10.287.110">
    <property type="entry name" value="DnaJ domain"/>
    <property type="match status" value="1"/>
</dbReference>
<reference evidence="9 10" key="1">
    <citation type="submission" date="2023-07" db="EMBL/GenBank/DDBJ databases">
        <title>Sorghum-associated microbial communities from plants grown in Nebraska, USA.</title>
        <authorList>
            <person name="Schachtman D."/>
        </authorList>
    </citation>
    <scope>NUCLEOTIDE SEQUENCE [LARGE SCALE GENOMIC DNA]</scope>
    <source>
        <strain evidence="9 10">BE190</strain>
    </source>
</reference>
<comment type="caution">
    <text evidence="9">The sequence shown here is derived from an EMBL/GenBank/DDBJ whole genome shotgun (WGS) entry which is preliminary data.</text>
</comment>
<evidence type="ECO:0000313" key="10">
    <source>
        <dbReference type="Proteomes" id="UP001253595"/>
    </source>
</evidence>
<evidence type="ECO:0000256" key="4">
    <source>
        <dbReference type="ARBA" id="ARBA00023136"/>
    </source>
</evidence>
<comment type="subcellular location">
    <subcellularLocation>
        <location evidence="1">Membrane</location>
        <topology evidence="1">Single-pass membrane protein</topology>
    </subcellularLocation>
</comment>
<evidence type="ECO:0000256" key="5">
    <source>
        <dbReference type="ARBA" id="ARBA00023186"/>
    </source>
</evidence>
<evidence type="ECO:0000256" key="2">
    <source>
        <dbReference type="ARBA" id="ARBA00022692"/>
    </source>
</evidence>
<evidence type="ECO:0000313" key="9">
    <source>
        <dbReference type="EMBL" id="MDR7089182.1"/>
    </source>
</evidence>
<evidence type="ECO:0000256" key="7">
    <source>
        <dbReference type="SAM" id="Phobius"/>
    </source>
</evidence>
<keyword evidence="3 7" id="KW-1133">Transmembrane helix</keyword>
<dbReference type="Proteomes" id="UP001253595">
    <property type="component" value="Unassembled WGS sequence"/>
</dbReference>
<evidence type="ECO:0000256" key="1">
    <source>
        <dbReference type="ARBA" id="ARBA00004167"/>
    </source>
</evidence>
<keyword evidence="2 7" id="KW-0812">Transmembrane</keyword>
<accession>A0ABU1UVN2</accession>
<dbReference type="SUPFAM" id="SSF46565">
    <property type="entry name" value="Chaperone J-domain"/>
    <property type="match status" value="1"/>
</dbReference>
<dbReference type="InterPro" id="IPR036869">
    <property type="entry name" value="J_dom_sf"/>
</dbReference>
<evidence type="ECO:0000256" key="3">
    <source>
        <dbReference type="ARBA" id="ARBA00022989"/>
    </source>
</evidence>
<sequence>MLKILLFAVIVTCIIIGSARYKKMDPVQKRKALWRMGTGVFLGILILLVVTGKMHWIGAALGALLPFLRNAYGLVSQLLPLWLQRKNAQHNQTDESPPLQHPLVPMPIQEALEVLGLSGAIDKGEITEAMIQDAHRRLIQKLHPDRGGNDYLAAKINQARDLLLEKIKH</sequence>
<organism evidence="9 10">
    <name type="scientific">Cellvibrio fibrivorans</name>
    <dbReference type="NCBI Taxonomy" id="126350"/>
    <lineage>
        <taxon>Bacteria</taxon>
        <taxon>Pseudomonadati</taxon>
        <taxon>Pseudomonadota</taxon>
        <taxon>Gammaproteobacteria</taxon>
        <taxon>Cellvibrionales</taxon>
        <taxon>Cellvibrionaceae</taxon>
        <taxon>Cellvibrio</taxon>
    </lineage>
</organism>
<gene>
    <name evidence="9" type="ORF">J2X05_001188</name>
</gene>
<comment type="similarity">
    <text evidence="6">Belongs to the TIM14 family.</text>
</comment>
<evidence type="ECO:0000256" key="6">
    <source>
        <dbReference type="ARBA" id="ARBA00038105"/>
    </source>
</evidence>
<dbReference type="CDD" id="cd06257">
    <property type="entry name" value="DnaJ"/>
    <property type="match status" value="1"/>
</dbReference>
<protein>
    <recommendedName>
        <fullName evidence="8">J domain-containing protein</fullName>
    </recommendedName>
</protein>
<dbReference type="PANTHER" id="PTHR12763:SF28">
    <property type="entry name" value="GEO10507P1-RELATED"/>
    <property type="match status" value="1"/>
</dbReference>
<dbReference type="RefSeq" id="WP_310069947.1">
    <property type="nucleotide sequence ID" value="NZ_JAVDVX010000002.1"/>
</dbReference>
<feature type="transmembrane region" description="Helical" evidence="7">
    <location>
        <begin position="6"/>
        <end position="21"/>
    </location>
</feature>
<keyword evidence="4 7" id="KW-0472">Membrane</keyword>
<name>A0ABU1UVN2_9GAMM</name>